<protein>
    <recommendedName>
        <fullName evidence="2 7">DNA repair protein RecO</fullName>
    </recommendedName>
    <alternativeName>
        <fullName evidence="6 7">Recombination protein O</fullName>
    </alternativeName>
</protein>
<dbReference type="InterPro" id="IPR042242">
    <property type="entry name" value="RecO_C"/>
</dbReference>
<dbReference type="STRING" id="1817825.A2720_00390"/>
<organism evidence="9 10">
    <name type="scientific">Candidatus Doudnabacteria bacterium RIFCSPHIGHO2_01_FULL_46_24</name>
    <dbReference type="NCBI Taxonomy" id="1817825"/>
    <lineage>
        <taxon>Bacteria</taxon>
        <taxon>Candidatus Doudnaibacteriota</taxon>
    </lineage>
</organism>
<dbReference type="PANTHER" id="PTHR33991">
    <property type="entry name" value="DNA REPAIR PROTEIN RECO"/>
    <property type="match status" value="1"/>
</dbReference>
<gene>
    <name evidence="7" type="primary">recO</name>
    <name evidence="9" type="ORF">A2720_00390</name>
</gene>
<dbReference type="AlphaFoldDB" id="A0A1F5NTE7"/>
<sequence length="176" mass="20273">MRYKKFTGIVLKKQNYREADQIVTIWTEELGKLRCLARGIRKPSSKLVYNLQNFSLVSFEVSGRHLPVLTSCQTLQNFRLLYHDLGKIAAGCYAAELMLKLTADEHPNPKAYELLHKFFEHSDKDRLSIFCSELLEALGFSSKTSSAKLDFQELNQLIEEILERKLKSSAFLRQIA</sequence>
<comment type="function">
    <text evidence="7">Involved in DNA repair and RecF pathway recombination.</text>
</comment>
<dbReference type="GO" id="GO:0006302">
    <property type="term" value="P:double-strand break repair"/>
    <property type="evidence" value="ECO:0007669"/>
    <property type="project" value="TreeGrafter"/>
</dbReference>
<evidence type="ECO:0000256" key="6">
    <source>
        <dbReference type="ARBA" id="ARBA00033409"/>
    </source>
</evidence>
<dbReference type="GO" id="GO:0043590">
    <property type="term" value="C:bacterial nucleoid"/>
    <property type="evidence" value="ECO:0007669"/>
    <property type="project" value="TreeGrafter"/>
</dbReference>
<dbReference type="Pfam" id="PF11967">
    <property type="entry name" value="RecO_N"/>
    <property type="match status" value="1"/>
</dbReference>
<accession>A0A1F5NTE7</accession>
<dbReference type="PANTHER" id="PTHR33991:SF1">
    <property type="entry name" value="DNA REPAIR PROTEIN RECO"/>
    <property type="match status" value="1"/>
</dbReference>
<evidence type="ECO:0000313" key="9">
    <source>
        <dbReference type="EMBL" id="OGE80908.1"/>
    </source>
</evidence>
<evidence type="ECO:0000259" key="8">
    <source>
        <dbReference type="Pfam" id="PF11967"/>
    </source>
</evidence>
<dbReference type="InterPro" id="IPR022572">
    <property type="entry name" value="DNA_rep/recomb_RecO_N"/>
</dbReference>
<dbReference type="GO" id="GO:0006310">
    <property type="term" value="P:DNA recombination"/>
    <property type="evidence" value="ECO:0007669"/>
    <property type="project" value="UniProtKB-UniRule"/>
</dbReference>
<dbReference type="SUPFAM" id="SSF50249">
    <property type="entry name" value="Nucleic acid-binding proteins"/>
    <property type="match status" value="1"/>
</dbReference>
<keyword evidence="4 7" id="KW-0233">DNA recombination</keyword>
<dbReference type="InterPro" id="IPR012340">
    <property type="entry name" value="NA-bd_OB-fold"/>
</dbReference>
<evidence type="ECO:0000313" key="10">
    <source>
        <dbReference type="Proteomes" id="UP000178892"/>
    </source>
</evidence>
<evidence type="ECO:0000256" key="1">
    <source>
        <dbReference type="ARBA" id="ARBA00007452"/>
    </source>
</evidence>
<comment type="similarity">
    <text evidence="1 7">Belongs to the RecO family.</text>
</comment>
<dbReference type="Gene3D" id="1.20.1440.120">
    <property type="entry name" value="Recombination protein O, C-terminal domain"/>
    <property type="match status" value="1"/>
</dbReference>
<dbReference type="Pfam" id="PF02565">
    <property type="entry name" value="RecO_C"/>
    <property type="match status" value="1"/>
</dbReference>
<name>A0A1F5NTE7_9BACT</name>
<evidence type="ECO:0000256" key="3">
    <source>
        <dbReference type="ARBA" id="ARBA00022763"/>
    </source>
</evidence>
<comment type="caution">
    <text evidence="9">The sequence shown here is derived from an EMBL/GenBank/DDBJ whole genome shotgun (WGS) entry which is preliminary data.</text>
</comment>
<dbReference type="HAMAP" id="MF_00201">
    <property type="entry name" value="RecO"/>
    <property type="match status" value="1"/>
</dbReference>
<dbReference type="InterPro" id="IPR003717">
    <property type="entry name" value="RecO"/>
</dbReference>
<proteinExistence type="inferred from homology"/>
<dbReference type="SUPFAM" id="SSF57863">
    <property type="entry name" value="ArfGap/RecO-like zinc finger"/>
    <property type="match status" value="1"/>
</dbReference>
<dbReference type="Proteomes" id="UP000178892">
    <property type="component" value="Unassembled WGS sequence"/>
</dbReference>
<reference evidence="9 10" key="1">
    <citation type="journal article" date="2016" name="Nat. Commun.">
        <title>Thousands of microbial genomes shed light on interconnected biogeochemical processes in an aquifer system.</title>
        <authorList>
            <person name="Anantharaman K."/>
            <person name="Brown C.T."/>
            <person name="Hug L.A."/>
            <person name="Sharon I."/>
            <person name="Castelle C.J."/>
            <person name="Probst A.J."/>
            <person name="Thomas B.C."/>
            <person name="Singh A."/>
            <person name="Wilkins M.J."/>
            <person name="Karaoz U."/>
            <person name="Brodie E.L."/>
            <person name="Williams K.H."/>
            <person name="Hubbard S.S."/>
            <person name="Banfield J.F."/>
        </authorList>
    </citation>
    <scope>NUCLEOTIDE SEQUENCE [LARGE SCALE GENOMIC DNA]</scope>
</reference>
<dbReference type="Gene3D" id="2.40.50.140">
    <property type="entry name" value="Nucleic acid-binding proteins"/>
    <property type="match status" value="1"/>
</dbReference>
<dbReference type="EMBL" id="MFEL01000014">
    <property type="protein sequence ID" value="OGE80908.1"/>
    <property type="molecule type" value="Genomic_DNA"/>
</dbReference>
<dbReference type="InterPro" id="IPR037278">
    <property type="entry name" value="ARFGAP/RecO"/>
</dbReference>
<keyword evidence="3 7" id="KW-0227">DNA damage</keyword>
<feature type="domain" description="DNA replication/recombination mediator RecO N-terminal" evidence="8">
    <location>
        <begin position="1"/>
        <end position="78"/>
    </location>
</feature>
<dbReference type="NCBIfam" id="TIGR00613">
    <property type="entry name" value="reco"/>
    <property type="match status" value="1"/>
</dbReference>
<evidence type="ECO:0000256" key="2">
    <source>
        <dbReference type="ARBA" id="ARBA00021310"/>
    </source>
</evidence>
<evidence type="ECO:0000256" key="7">
    <source>
        <dbReference type="HAMAP-Rule" id="MF_00201"/>
    </source>
</evidence>
<keyword evidence="5 7" id="KW-0234">DNA repair</keyword>
<evidence type="ECO:0000256" key="5">
    <source>
        <dbReference type="ARBA" id="ARBA00023204"/>
    </source>
</evidence>
<evidence type="ECO:0000256" key="4">
    <source>
        <dbReference type="ARBA" id="ARBA00023172"/>
    </source>
</evidence>